<dbReference type="SUPFAM" id="SSF53474">
    <property type="entry name" value="alpha/beta-Hydrolases"/>
    <property type="match status" value="1"/>
</dbReference>
<dbReference type="EMBL" id="JBJKBG010000011">
    <property type="protein sequence ID" value="KAL3715096.1"/>
    <property type="molecule type" value="Genomic_DNA"/>
</dbReference>
<evidence type="ECO:0000256" key="1">
    <source>
        <dbReference type="ARBA" id="ARBA00009431"/>
    </source>
</evidence>
<dbReference type="PANTHER" id="PTHR11802:SF132">
    <property type="entry name" value="SERINE CARBOXYPEPTIDASE-LIKE 36-RELATED"/>
    <property type="match status" value="1"/>
</dbReference>
<keyword evidence="3" id="KW-0325">Glycoprotein</keyword>
<evidence type="ECO:0000313" key="5">
    <source>
        <dbReference type="Proteomes" id="UP001634007"/>
    </source>
</evidence>
<keyword evidence="2" id="KW-0732">Signal</keyword>
<evidence type="ECO:0000313" key="4">
    <source>
        <dbReference type="EMBL" id="KAL3715096.1"/>
    </source>
</evidence>
<evidence type="ECO:0000256" key="3">
    <source>
        <dbReference type="ARBA" id="ARBA00023180"/>
    </source>
</evidence>
<comment type="caution">
    <text evidence="4">The sequence shown here is derived from an EMBL/GenBank/DDBJ whole genome shotgun (WGS) entry which is preliminary data.</text>
</comment>
<dbReference type="InterPro" id="IPR001563">
    <property type="entry name" value="Peptidase_S10"/>
</dbReference>
<dbReference type="Proteomes" id="UP001634007">
    <property type="component" value="Unassembled WGS sequence"/>
</dbReference>
<evidence type="ECO:0008006" key="6">
    <source>
        <dbReference type="Google" id="ProtNLM"/>
    </source>
</evidence>
<keyword evidence="5" id="KW-1185">Reference proteome</keyword>
<gene>
    <name evidence="4" type="ORF">ACJRO7_006916</name>
</gene>
<evidence type="ECO:0000256" key="2">
    <source>
        <dbReference type="ARBA" id="ARBA00022729"/>
    </source>
</evidence>
<dbReference type="PRINTS" id="PR00724">
    <property type="entry name" value="CRBOXYPTASEC"/>
</dbReference>
<comment type="similarity">
    <text evidence="1">Belongs to the peptidase S10 family.</text>
</comment>
<dbReference type="InterPro" id="IPR029058">
    <property type="entry name" value="AB_hydrolase_fold"/>
</dbReference>
<dbReference type="Pfam" id="PF00450">
    <property type="entry name" value="Peptidase_S10"/>
    <property type="match status" value="1"/>
</dbReference>
<protein>
    <recommendedName>
        <fullName evidence="6">Serine carboxypeptidase</fullName>
    </recommendedName>
</protein>
<dbReference type="Gene3D" id="3.40.50.1820">
    <property type="entry name" value="alpha/beta hydrolase"/>
    <property type="match status" value="1"/>
</dbReference>
<accession>A0ABD3IL08</accession>
<organism evidence="4 5">
    <name type="scientific">Eucalyptus globulus</name>
    <name type="common">Tasmanian blue gum</name>
    <dbReference type="NCBI Taxonomy" id="34317"/>
    <lineage>
        <taxon>Eukaryota</taxon>
        <taxon>Viridiplantae</taxon>
        <taxon>Streptophyta</taxon>
        <taxon>Embryophyta</taxon>
        <taxon>Tracheophyta</taxon>
        <taxon>Spermatophyta</taxon>
        <taxon>Magnoliopsida</taxon>
        <taxon>eudicotyledons</taxon>
        <taxon>Gunneridae</taxon>
        <taxon>Pentapetalae</taxon>
        <taxon>rosids</taxon>
        <taxon>malvids</taxon>
        <taxon>Myrtales</taxon>
        <taxon>Myrtaceae</taxon>
        <taxon>Myrtoideae</taxon>
        <taxon>Eucalypteae</taxon>
        <taxon>Eucalyptus</taxon>
    </lineage>
</organism>
<dbReference type="AlphaFoldDB" id="A0ABD3IL08"/>
<dbReference type="PANTHER" id="PTHR11802">
    <property type="entry name" value="SERINE PROTEASE FAMILY S10 SERINE CARBOXYPEPTIDASE"/>
    <property type="match status" value="1"/>
</dbReference>
<proteinExistence type="inferred from homology"/>
<name>A0ABD3IL08_EUCGL</name>
<reference evidence="4 5" key="1">
    <citation type="submission" date="2024-11" db="EMBL/GenBank/DDBJ databases">
        <title>Chromosome-level genome assembly of Eucalyptus globulus Labill. provides insights into its genome evolution.</title>
        <authorList>
            <person name="Li X."/>
        </authorList>
    </citation>
    <scope>NUCLEOTIDE SEQUENCE [LARGE SCALE GENOMIC DNA]</scope>
    <source>
        <strain evidence="4">CL2024</strain>
        <tissue evidence="4">Fresh tender leaves</tissue>
    </source>
</reference>
<sequence length="269" mass="30060">MAIAVDEEVSNARITKLLGQPELHEAHFSGYVSINREASLFYWIVEAASDHKKKPLVAWLNGGPGCSSVGYGPMQELGPFRVSPNCATLVTKRYSWNRAAGVFFFFSTDNFTQYGDNSTAHESHTFLKKGLKGLPGYKDRAFYIAGESCPGHYIPSLAEIILKKNSRKTNPVMNLQGILMGNPILGLEIELKGGALYYWSHGLISDDTYQWQSSTLCSSLKTYRMKACKPHFITCSRKPEMLMHLTYSGHTARKRRYLSFVSIGLPTSI</sequence>